<evidence type="ECO:0000313" key="4">
    <source>
        <dbReference type="Proteomes" id="UP001596072"/>
    </source>
</evidence>
<accession>A0ABW0ZNF8</accession>
<feature type="region of interest" description="Disordered" evidence="1">
    <location>
        <begin position="91"/>
        <end position="117"/>
    </location>
</feature>
<proteinExistence type="predicted"/>
<dbReference type="Proteomes" id="UP001596072">
    <property type="component" value="Unassembled WGS sequence"/>
</dbReference>
<sequence>MNENDDVNQNQSQPSAGQPADQPAAESAPAQSVEQSPPPPPATPPPGSVEPKQRWGDRVFRLRSMIAVGLAGLVLGAGAATTTALVVDENHDGYHQRMEPPGDRGGFGPGGDTSRNG</sequence>
<organism evidence="3 4">
    <name type="scientific">Nocardioides vastitatis</name>
    <dbReference type="NCBI Taxonomy" id="2568655"/>
    <lineage>
        <taxon>Bacteria</taxon>
        <taxon>Bacillati</taxon>
        <taxon>Actinomycetota</taxon>
        <taxon>Actinomycetes</taxon>
        <taxon>Propionibacteriales</taxon>
        <taxon>Nocardioidaceae</taxon>
        <taxon>Nocardioides</taxon>
    </lineage>
</organism>
<name>A0ABW0ZNF8_9ACTN</name>
<protein>
    <submittedName>
        <fullName evidence="3">Uncharacterized protein</fullName>
    </submittedName>
</protein>
<evidence type="ECO:0000256" key="1">
    <source>
        <dbReference type="SAM" id="MobiDB-lite"/>
    </source>
</evidence>
<dbReference type="EMBL" id="JBHSNS010000010">
    <property type="protein sequence ID" value="MFC5730794.1"/>
    <property type="molecule type" value="Genomic_DNA"/>
</dbReference>
<feature type="compositionally biased region" description="Basic and acidic residues" evidence="1">
    <location>
        <begin position="91"/>
        <end position="102"/>
    </location>
</feature>
<feature type="compositionally biased region" description="Polar residues" evidence="1">
    <location>
        <begin position="7"/>
        <end position="16"/>
    </location>
</feature>
<reference evidence="4" key="1">
    <citation type="journal article" date="2019" name="Int. J. Syst. Evol. Microbiol.">
        <title>The Global Catalogue of Microorganisms (GCM) 10K type strain sequencing project: providing services to taxonomists for standard genome sequencing and annotation.</title>
        <authorList>
            <consortium name="The Broad Institute Genomics Platform"/>
            <consortium name="The Broad Institute Genome Sequencing Center for Infectious Disease"/>
            <person name="Wu L."/>
            <person name="Ma J."/>
        </authorList>
    </citation>
    <scope>NUCLEOTIDE SEQUENCE [LARGE SCALE GENOMIC DNA]</scope>
    <source>
        <strain evidence="4">YIM 94188</strain>
    </source>
</reference>
<feature type="compositionally biased region" description="Pro residues" evidence="1">
    <location>
        <begin position="36"/>
        <end position="48"/>
    </location>
</feature>
<gene>
    <name evidence="3" type="ORF">ACFPQB_17870</name>
</gene>
<feature type="region of interest" description="Disordered" evidence="1">
    <location>
        <begin position="1"/>
        <end position="56"/>
    </location>
</feature>
<keyword evidence="4" id="KW-1185">Reference proteome</keyword>
<feature type="transmembrane region" description="Helical" evidence="2">
    <location>
        <begin position="62"/>
        <end position="87"/>
    </location>
</feature>
<keyword evidence="2" id="KW-1133">Transmembrane helix</keyword>
<comment type="caution">
    <text evidence="3">The sequence shown here is derived from an EMBL/GenBank/DDBJ whole genome shotgun (WGS) entry which is preliminary data.</text>
</comment>
<dbReference type="RefSeq" id="WP_136431903.1">
    <property type="nucleotide sequence ID" value="NZ_JBHSNS010000010.1"/>
</dbReference>
<keyword evidence="2" id="KW-0812">Transmembrane</keyword>
<keyword evidence="2" id="KW-0472">Membrane</keyword>
<evidence type="ECO:0000256" key="2">
    <source>
        <dbReference type="SAM" id="Phobius"/>
    </source>
</evidence>
<evidence type="ECO:0000313" key="3">
    <source>
        <dbReference type="EMBL" id="MFC5730794.1"/>
    </source>
</evidence>